<sequence>MNLVIAAFGVLGVSASGPLIAATLAGSSVTALAIAFWRNALAAVILAAPVAVRSPEQFRRLGRREYAWSGVAGLALAFHFVCFILSLTLTSVAASTALVCLQSGWIAVFGLLRGRRLPAAVVLGLGASFAGVVAITGFDLGGSRGAVLGDVLAVAGGILAALYTMAGSKARETMGTGTYTALCYGVCAAIVAALALVSGQRLAGFEPIGWAGIAAITLAAQLVGHTAFNYLVATFSPLVVSMIILLEIPGAAILAAGFLHQMVPAGTYVGLALILAGLAVVVLGQRRSRREPQAQPELGTD</sequence>
<dbReference type="InterPro" id="IPR037185">
    <property type="entry name" value="EmrE-like"/>
</dbReference>
<evidence type="ECO:0000259" key="4">
    <source>
        <dbReference type="Pfam" id="PF00892"/>
    </source>
</evidence>
<dbReference type="Proteomes" id="UP001304769">
    <property type="component" value="Unassembled WGS sequence"/>
</dbReference>
<evidence type="ECO:0000256" key="1">
    <source>
        <dbReference type="ARBA" id="ARBA00007362"/>
    </source>
</evidence>
<evidence type="ECO:0000256" key="3">
    <source>
        <dbReference type="SAM" id="SignalP"/>
    </source>
</evidence>
<feature type="transmembrane region" description="Helical" evidence="2">
    <location>
        <begin position="238"/>
        <end position="259"/>
    </location>
</feature>
<feature type="transmembrane region" description="Helical" evidence="2">
    <location>
        <begin position="265"/>
        <end position="283"/>
    </location>
</feature>
<dbReference type="InterPro" id="IPR000620">
    <property type="entry name" value="EamA_dom"/>
</dbReference>
<feature type="transmembrane region" description="Helical" evidence="2">
    <location>
        <begin position="146"/>
        <end position="166"/>
    </location>
</feature>
<evidence type="ECO:0000256" key="2">
    <source>
        <dbReference type="SAM" id="Phobius"/>
    </source>
</evidence>
<dbReference type="EMBL" id="JAYGGQ010000009">
    <property type="protein sequence ID" value="MEA5455567.1"/>
    <property type="molecule type" value="Genomic_DNA"/>
</dbReference>
<evidence type="ECO:0000313" key="5">
    <source>
        <dbReference type="EMBL" id="MEA5455567.1"/>
    </source>
</evidence>
<keyword evidence="3" id="KW-0732">Signal</keyword>
<dbReference type="RefSeq" id="WP_323279425.1">
    <property type="nucleotide sequence ID" value="NZ_JAYGGQ010000009.1"/>
</dbReference>
<feature type="transmembrane region" description="Helical" evidence="2">
    <location>
        <begin position="208"/>
        <end position="231"/>
    </location>
</feature>
<dbReference type="SUPFAM" id="SSF103481">
    <property type="entry name" value="Multidrug resistance efflux transporter EmrE"/>
    <property type="match status" value="2"/>
</dbReference>
<protein>
    <submittedName>
        <fullName evidence="5">DMT family transporter</fullName>
    </submittedName>
</protein>
<comment type="caution">
    <text evidence="5">The sequence shown here is derived from an EMBL/GenBank/DDBJ whole genome shotgun (WGS) entry which is preliminary data.</text>
</comment>
<dbReference type="PANTHER" id="PTHR22911:SF76">
    <property type="entry name" value="EAMA DOMAIN-CONTAINING PROTEIN"/>
    <property type="match status" value="1"/>
</dbReference>
<keyword evidence="2" id="KW-1133">Transmembrane helix</keyword>
<feature type="transmembrane region" description="Helical" evidence="2">
    <location>
        <begin position="66"/>
        <end position="86"/>
    </location>
</feature>
<feature type="transmembrane region" description="Helical" evidence="2">
    <location>
        <begin position="31"/>
        <end position="54"/>
    </location>
</feature>
<keyword evidence="2" id="KW-0472">Membrane</keyword>
<keyword evidence="2" id="KW-0812">Transmembrane</keyword>
<dbReference type="PANTHER" id="PTHR22911">
    <property type="entry name" value="ACYL-MALONYL CONDENSING ENZYME-RELATED"/>
    <property type="match status" value="1"/>
</dbReference>
<feature type="transmembrane region" description="Helical" evidence="2">
    <location>
        <begin position="119"/>
        <end position="140"/>
    </location>
</feature>
<organism evidence="5 6">
    <name type="scientific">Sinomonas terricola</name>
    <dbReference type="NCBI Taxonomy" id="3110330"/>
    <lineage>
        <taxon>Bacteria</taxon>
        <taxon>Bacillati</taxon>
        <taxon>Actinomycetota</taxon>
        <taxon>Actinomycetes</taxon>
        <taxon>Micrococcales</taxon>
        <taxon>Micrococcaceae</taxon>
        <taxon>Sinomonas</taxon>
    </lineage>
</organism>
<reference evidence="5 6" key="1">
    <citation type="submission" date="2023-12" db="EMBL/GenBank/DDBJ databases">
        <title>Sinomonas terricola sp. nov, isolated from litchi orchard soil in Guangdong, PR China.</title>
        <authorList>
            <person name="Jiaxin W."/>
            <person name="Yang Z."/>
            <person name="Honghui Z."/>
        </authorList>
    </citation>
    <scope>NUCLEOTIDE SEQUENCE [LARGE SCALE GENOMIC DNA]</scope>
    <source>
        <strain evidence="5 6">JGH33</strain>
    </source>
</reference>
<feature type="transmembrane region" description="Helical" evidence="2">
    <location>
        <begin position="178"/>
        <end position="196"/>
    </location>
</feature>
<feature type="chain" id="PRO_5047376942" evidence="3">
    <location>
        <begin position="22"/>
        <end position="301"/>
    </location>
</feature>
<feature type="transmembrane region" description="Helical" evidence="2">
    <location>
        <begin position="92"/>
        <end position="112"/>
    </location>
</feature>
<name>A0ABU5T7A8_9MICC</name>
<evidence type="ECO:0000313" key="6">
    <source>
        <dbReference type="Proteomes" id="UP001304769"/>
    </source>
</evidence>
<dbReference type="Pfam" id="PF00892">
    <property type="entry name" value="EamA"/>
    <property type="match status" value="1"/>
</dbReference>
<comment type="similarity">
    <text evidence="1">Belongs to the EamA transporter family.</text>
</comment>
<proteinExistence type="inferred from homology"/>
<feature type="domain" description="EamA" evidence="4">
    <location>
        <begin position="148"/>
        <end position="282"/>
    </location>
</feature>
<feature type="signal peptide" evidence="3">
    <location>
        <begin position="1"/>
        <end position="21"/>
    </location>
</feature>
<gene>
    <name evidence="5" type="ORF">SPF06_12615</name>
</gene>
<keyword evidence="6" id="KW-1185">Reference proteome</keyword>
<accession>A0ABU5T7A8</accession>